<evidence type="ECO:0000259" key="1">
    <source>
        <dbReference type="Pfam" id="PF03358"/>
    </source>
</evidence>
<dbReference type="Gene3D" id="3.40.50.360">
    <property type="match status" value="1"/>
</dbReference>
<dbReference type="GO" id="GO:0010181">
    <property type="term" value="F:FMN binding"/>
    <property type="evidence" value="ECO:0007669"/>
    <property type="project" value="TreeGrafter"/>
</dbReference>
<evidence type="ECO:0000313" key="3">
    <source>
        <dbReference type="Proteomes" id="UP000061227"/>
    </source>
</evidence>
<dbReference type="GO" id="GO:0005829">
    <property type="term" value="C:cytosol"/>
    <property type="evidence" value="ECO:0007669"/>
    <property type="project" value="TreeGrafter"/>
</dbReference>
<keyword evidence="3" id="KW-1185">Reference proteome</keyword>
<dbReference type="AlphaFoldDB" id="A0A3F3GW59"/>
<dbReference type="Proteomes" id="UP000061227">
    <property type="component" value="Unassembled WGS sequence"/>
</dbReference>
<dbReference type="PANTHER" id="PTHR30543:SF21">
    <property type="entry name" value="NAD(P)H-DEPENDENT FMN REDUCTASE LOT6"/>
    <property type="match status" value="1"/>
</dbReference>
<organism evidence="2 3">
    <name type="scientific">Fructobacillus pseudoficulneus</name>
    <dbReference type="NCBI Taxonomy" id="220714"/>
    <lineage>
        <taxon>Bacteria</taxon>
        <taxon>Bacillati</taxon>
        <taxon>Bacillota</taxon>
        <taxon>Bacilli</taxon>
        <taxon>Lactobacillales</taxon>
        <taxon>Lactobacillaceae</taxon>
        <taxon>Fructobacillus</taxon>
    </lineage>
</organism>
<sequence length="181" mass="20139">MNKIAVVVGSNRKNSVSRRIAHWLAPKLTNLSQLAEVVDLAEENLPWLDEPKLPAQGDYQMPSTIAWSDKIQSYDAVVFVAPQYNWGYPAVLKNAMDTLYSEWQDLPVATVFFGGHGGFQEDLAFSLILQGLKVRRLPTNLSLNISVGQITAEMTDDQVDVVLSEFDKEVSQLSQTLSDLV</sequence>
<dbReference type="PANTHER" id="PTHR30543">
    <property type="entry name" value="CHROMATE REDUCTASE"/>
    <property type="match status" value="1"/>
</dbReference>
<dbReference type="InterPro" id="IPR005025">
    <property type="entry name" value="FMN_Rdtase-like_dom"/>
</dbReference>
<evidence type="ECO:0000313" key="2">
    <source>
        <dbReference type="EMBL" id="GAP03044.1"/>
    </source>
</evidence>
<accession>A0A3F3GW59</accession>
<dbReference type="OrthoDB" id="9812295at2"/>
<name>A0A3F3GW59_9LACO</name>
<dbReference type="InterPro" id="IPR029039">
    <property type="entry name" value="Flavoprotein-like_sf"/>
</dbReference>
<gene>
    <name evidence="2" type="ORF">FPFC_040340</name>
</gene>
<reference evidence="2 3" key="1">
    <citation type="journal article" date="2015" name="BMC Genomics">
        <title>Comparative genomics of Fructobacillus spp. and Leuconostoc spp. reveals niche-specific evolution of Fructobacillus spp.</title>
        <authorList>
            <person name="Endo A."/>
            <person name="Tanizawa Y."/>
            <person name="Tanaka N."/>
            <person name="Maeno S."/>
            <person name="Kumar H."/>
            <person name="Shiwa Y."/>
            <person name="Okada S."/>
            <person name="Yoshikawa H."/>
            <person name="Dicks L."/>
            <person name="Nakagawa J."/>
            <person name="Arita M."/>
        </authorList>
    </citation>
    <scope>NUCLEOTIDE SEQUENCE [LARGE SCALE GENOMIC DNA]</scope>
    <source>
        <strain evidence="2 3">DSM 15468</strain>
    </source>
</reference>
<dbReference type="EMBL" id="DF968066">
    <property type="protein sequence ID" value="GAP03044.1"/>
    <property type="molecule type" value="Genomic_DNA"/>
</dbReference>
<dbReference type="GO" id="GO:0016491">
    <property type="term" value="F:oxidoreductase activity"/>
    <property type="evidence" value="ECO:0007669"/>
    <property type="project" value="InterPro"/>
</dbReference>
<proteinExistence type="predicted"/>
<feature type="domain" description="NADPH-dependent FMN reductase-like" evidence="1">
    <location>
        <begin position="3"/>
        <end position="139"/>
    </location>
</feature>
<dbReference type="SUPFAM" id="SSF52218">
    <property type="entry name" value="Flavoproteins"/>
    <property type="match status" value="1"/>
</dbReference>
<dbReference type="InterPro" id="IPR050712">
    <property type="entry name" value="NAD(P)H-dep_reductase"/>
</dbReference>
<dbReference type="Pfam" id="PF03358">
    <property type="entry name" value="FMN_red"/>
    <property type="match status" value="1"/>
</dbReference>
<protein>
    <submittedName>
        <fullName evidence="2">Flavoprotein</fullName>
    </submittedName>
</protein>
<dbReference type="RefSeq" id="WP_059378305.1">
    <property type="nucleotide sequence ID" value="NZ_DF968066.1"/>
</dbReference>
<dbReference type="STRING" id="220714.SAMN05660469_0914"/>